<dbReference type="Proteomes" id="UP000003250">
    <property type="component" value="Unassembled WGS sequence"/>
</dbReference>
<protein>
    <submittedName>
        <fullName evidence="3">Conjugal transfer protein TraF</fullName>
    </submittedName>
</protein>
<dbReference type="GO" id="GO:0006465">
    <property type="term" value="P:signal peptide processing"/>
    <property type="evidence" value="ECO:0007669"/>
    <property type="project" value="InterPro"/>
</dbReference>
<dbReference type="SUPFAM" id="SSF51306">
    <property type="entry name" value="LexA/Signal peptidase"/>
    <property type="match status" value="1"/>
</dbReference>
<feature type="domain" description="Peptidase S26" evidence="2">
    <location>
        <begin position="7"/>
        <end position="162"/>
    </location>
</feature>
<feature type="region of interest" description="Disordered" evidence="1">
    <location>
        <begin position="215"/>
        <end position="253"/>
    </location>
</feature>
<proteinExistence type="predicted"/>
<gene>
    <name evidence="3" type="ORF">MAXJ12_25618</name>
</gene>
<reference evidence="3 4" key="1">
    <citation type="journal article" date="2012" name="J. Bacteriol.">
        <title>Draft Genome Sequence of Mesorhizobium alhagi CCNWXJ12-2T, a Novel Salt-Resistant Species Isolated from the Desert of Northwestern China.</title>
        <authorList>
            <person name="Zhou M."/>
            <person name="Chen W."/>
            <person name="Chen H."/>
            <person name="Wei G."/>
        </authorList>
    </citation>
    <scope>NUCLEOTIDE SEQUENCE [LARGE SCALE GENOMIC DNA]</scope>
    <source>
        <strain evidence="3 4">CCNWXJ12-2</strain>
    </source>
</reference>
<accession>H0HY45</accession>
<evidence type="ECO:0000256" key="1">
    <source>
        <dbReference type="SAM" id="MobiDB-lite"/>
    </source>
</evidence>
<evidence type="ECO:0000313" key="4">
    <source>
        <dbReference type="Proteomes" id="UP000003250"/>
    </source>
</evidence>
<feature type="compositionally biased region" description="Basic residues" evidence="1">
    <location>
        <begin position="242"/>
        <end position="253"/>
    </location>
</feature>
<feature type="compositionally biased region" description="Basic residues" evidence="1">
    <location>
        <begin position="222"/>
        <end position="232"/>
    </location>
</feature>
<dbReference type="InterPro" id="IPR036286">
    <property type="entry name" value="LexA/Signal_pep-like_sf"/>
</dbReference>
<sequence length="253" mass="28023">MTRRGYAIATTAAVSLLGILSLVSFTPKLIWNASASTPVGLYSIEPERSPEVTDLVAVRAPEPLASFLVDGGYLPRGVPLLKRVAALPGQRVCRTGLAITVDAVPIGDALDHDRRGNLLPVWQGCRVVAKGELFLMNWQVRDSLDGRYFGPLPASAVIGRAIPLYTDEDGEGRFVWRADAVTTRPCPTSPHIHGGNHVPDRPIHARRFRLHRPFANTLPAPGHHHRSSRSLRRRECAGFPRARLRRHEQRTRR</sequence>
<dbReference type="Pfam" id="PF10502">
    <property type="entry name" value="Peptidase_S26"/>
    <property type="match status" value="1"/>
</dbReference>
<evidence type="ECO:0000259" key="2">
    <source>
        <dbReference type="Pfam" id="PF10502"/>
    </source>
</evidence>
<dbReference type="PATRIC" id="fig|1107882.3.peg.4970"/>
<dbReference type="EMBL" id="AHAM01000215">
    <property type="protein sequence ID" value="EHK54327.1"/>
    <property type="molecule type" value="Genomic_DNA"/>
</dbReference>
<dbReference type="Gene3D" id="2.10.109.10">
    <property type="entry name" value="Umud Fragment, subunit A"/>
    <property type="match status" value="1"/>
</dbReference>
<dbReference type="AlphaFoldDB" id="H0HY45"/>
<name>H0HY45_9HYPH</name>
<organism evidence="3 4">
    <name type="scientific">Mesorhizobium alhagi CCNWXJ12-2</name>
    <dbReference type="NCBI Taxonomy" id="1107882"/>
    <lineage>
        <taxon>Bacteria</taxon>
        <taxon>Pseudomonadati</taxon>
        <taxon>Pseudomonadota</taxon>
        <taxon>Alphaproteobacteria</taxon>
        <taxon>Hyphomicrobiales</taxon>
        <taxon>Phyllobacteriaceae</taxon>
        <taxon>Allomesorhizobium</taxon>
    </lineage>
</organism>
<evidence type="ECO:0000313" key="3">
    <source>
        <dbReference type="EMBL" id="EHK54327.1"/>
    </source>
</evidence>
<dbReference type="InterPro" id="IPR019533">
    <property type="entry name" value="Peptidase_S26"/>
</dbReference>
<keyword evidence="4" id="KW-1185">Reference proteome</keyword>
<dbReference type="GO" id="GO:0004252">
    <property type="term" value="F:serine-type endopeptidase activity"/>
    <property type="evidence" value="ECO:0007669"/>
    <property type="project" value="InterPro"/>
</dbReference>